<dbReference type="Gene3D" id="1.10.10.10">
    <property type="entry name" value="Winged helix-like DNA-binding domain superfamily/Winged helix DNA-binding domain"/>
    <property type="match status" value="1"/>
</dbReference>
<protein>
    <submittedName>
        <fullName evidence="1">Winged helix-turn-helix transcriptional regulator</fullName>
    </submittedName>
</protein>
<dbReference type="InterPro" id="IPR036390">
    <property type="entry name" value="WH_DNA-bd_sf"/>
</dbReference>
<gene>
    <name evidence="1" type="ORF">PQG98_12495</name>
</gene>
<dbReference type="Proteomes" id="UP001215398">
    <property type="component" value="Unassembled WGS sequence"/>
</dbReference>
<reference evidence="1 2" key="1">
    <citation type="submission" date="2023-01" db="EMBL/GenBank/DDBJ databases">
        <title>Exploring GABA producing Bacteroides strains toward improving mental health.</title>
        <authorList>
            <person name="Yousuf B."/>
            <person name="Bouhlel N.E."/>
            <person name="Mottawea W."/>
            <person name="Hammami R."/>
        </authorList>
    </citation>
    <scope>NUCLEOTIDE SEQUENCE [LARGE SCALE GENOMIC DNA]</scope>
    <source>
        <strain evidence="1 2">UO.H1054</strain>
    </source>
</reference>
<comment type="caution">
    <text evidence="1">The sequence shown here is derived from an EMBL/GenBank/DDBJ whole genome shotgun (WGS) entry which is preliminary data.</text>
</comment>
<dbReference type="InterPro" id="IPR036388">
    <property type="entry name" value="WH-like_DNA-bd_sf"/>
</dbReference>
<dbReference type="EMBL" id="JAQPYS010000069">
    <property type="protein sequence ID" value="MDC7137147.1"/>
    <property type="molecule type" value="Genomic_DNA"/>
</dbReference>
<dbReference type="SUPFAM" id="SSF46785">
    <property type="entry name" value="Winged helix' DNA-binding domain"/>
    <property type="match status" value="1"/>
</dbReference>
<evidence type="ECO:0000313" key="2">
    <source>
        <dbReference type="Proteomes" id="UP001215398"/>
    </source>
</evidence>
<dbReference type="RefSeq" id="WP_272720616.1">
    <property type="nucleotide sequence ID" value="NZ_JAQPYS010000069.1"/>
</dbReference>
<dbReference type="Pfam" id="PF13412">
    <property type="entry name" value="HTH_24"/>
    <property type="match status" value="1"/>
</dbReference>
<sequence length="82" mass="9410">MTEAQQGHNKILSLIAEKPQISISALAKQCEVSEKAMRITLERLKAENVIKRVGASFGDIWKSFYRLLWKQNNTNYGKENDK</sequence>
<proteinExistence type="predicted"/>
<accession>A0ABT5H979</accession>
<name>A0ABT5H979_9BACE</name>
<evidence type="ECO:0000313" key="1">
    <source>
        <dbReference type="EMBL" id="MDC7137147.1"/>
    </source>
</evidence>
<organism evidence="1 2">
    <name type="scientific">Bacteroides zhangwenhongii</name>
    <dbReference type="NCBI Taxonomy" id="2650157"/>
    <lineage>
        <taxon>Bacteria</taxon>
        <taxon>Pseudomonadati</taxon>
        <taxon>Bacteroidota</taxon>
        <taxon>Bacteroidia</taxon>
        <taxon>Bacteroidales</taxon>
        <taxon>Bacteroidaceae</taxon>
        <taxon>Bacteroides</taxon>
    </lineage>
</organism>
<keyword evidence="2" id="KW-1185">Reference proteome</keyword>